<evidence type="ECO:0000256" key="6">
    <source>
        <dbReference type="ARBA" id="ARBA00023049"/>
    </source>
</evidence>
<dbReference type="GO" id="GO:0004222">
    <property type="term" value="F:metalloendopeptidase activity"/>
    <property type="evidence" value="ECO:0007669"/>
    <property type="project" value="InterPro"/>
</dbReference>
<dbReference type="InterPro" id="IPR002884">
    <property type="entry name" value="P_dom"/>
</dbReference>
<dbReference type="InterPro" id="IPR011096">
    <property type="entry name" value="FTP_domain"/>
</dbReference>
<gene>
    <name evidence="9" type="ORF">BJ981_003759</name>
</gene>
<dbReference type="Pfam" id="PF01447">
    <property type="entry name" value="Peptidase_M4"/>
    <property type="match status" value="1"/>
</dbReference>
<dbReference type="Pfam" id="PF02868">
    <property type="entry name" value="Peptidase_M4_C"/>
    <property type="match status" value="1"/>
</dbReference>
<dbReference type="Pfam" id="PF01483">
    <property type="entry name" value="P_proprotein"/>
    <property type="match status" value="1"/>
</dbReference>
<dbReference type="EMBL" id="JACHBR010000001">
    <property type="protein sequence ID" value="MBB5628060.1"/>
    <property type="molecule type" value="Genomic_DNA"/>
</dbReference>
<protein>
    <submittedName>
        <fullName evidence="9">Zn-dependent metalloprotease</fullName>
    </submittedName>
</protein>
<sequence length="738" mass="77215">MRRRALIAAAAGLTVVTSAAPATFAASSAVKPPPGAAARPLSADPLDLATRAADQAVAGQLDDLRKGADEVWHRTRIIPGAGGLYYAAYDRTYKGLPVIGGAAVVVVDSAGRVRETIATSGPTTGVPTTATVPARDALATARTRLDRVDDTAAPHLVVLAHASKARLAWEATVAGIAGGRPSIQHVYVDARTREIAGSYDAVRAGTGNGYYNGQVTIQTAGSGSSYSMTDTTRPGIRCGGQTGAAYTGTDDIWGNGLGTNLETACVDVLYGVQRMWDMLRDWLGFNGINGSGGGYPARVGLNDVNAYWNGSYVNFGHTQDNQRQVTSMDFVAHEYSHVITGYYPPNPYPEAEALDEGAGDIFGALTEHYANNPADPPDYLVGEETNLVGQGPVRYMYDPSRAGNLNCYATGVYDLYKLAGPLTHWFYLLAEGSTPGGGKPSSPTCPRGPSWVTGIGIQKAGKIFMGALQRRPANWTYAIARVASLSSAIALYGANSQECVSTRDAWNAVGVPVQSEPQCTFIAPDFSLWATPNSGYIPPGGSVSTMVATRTIVGAPQTVALTASGLPSGATATFTPASVTSGGSVSLTITTSASTPEGSYTVVIKGTGSTAAHTAVYTLRVATAVEQRTFRNDADYPIPDNATITSPVTSTATGNAVSPVQVDVTIDHPCAEDLQIRLRGPDGVYYTLATSGTSTCTSFGTRRYTAPVTQQAAGTWVLEVTDNYRKDTGRLDAWSVIV</sequence>
<dbReference type="GO" id="GO:0006508">
    <property type="term" value="P:proteolysis"/>
    <property type="evidence" value="ECO:0007669"/>
    <property type="project" value="UniProtKB-KW"/>
</dbReference>
<reference evidence="9 10" key="1">
    <citation type="submission" date="2020-08" db="EMBL/GenBank/DDBJ databases">
        <title>Sequencing the genomes of 1000 actinobacteria strains.</title>
        <authorList>
            <person name="Klenk H.-P."/>
        </authorList>
    </citation>
    <scope>NUCLEOTIDE SEQUENCE [LARGE SCALE GENOMIC DNA]</scope>
    <source>
        <strain evidence="9 10">DSM 45790</strain>
    </source>
</reference>
<keyword evidence="10" id="KW-1185">Reference proteome</keyword>
<dbReference type="AlphaFoldDB" id="A0A7W9DS52"/>
<dbReference type="Gene3D" id="3.10.170.10">
    <property type="match status" value="1"/>
</dbReference>
<dbReference type="RefSeq" id="WP_184612631.1">
    <property type="nucleotide sequence ID" value="NZ_BOOS01000015.1"/>
</dbReference>
<dbReference type="Gene3D" id="2.60.120.260">
    <property type="entry name" value="Galactose-binding domain-like"/>
    <property type="match status" value="1"/>
</dbReference>
<evidence type="ECO:0000256" key="4">
    <source>
        <dbReference type="ARBA" id="ARBA00022801"/>
    </source>
</evidence>
<dbReference type="InterPro" id="IPR001570">
    <property type="entry name" value="Peptidase_M4_C_domain"/>
</dbReference>
<evidence type="ECO:0000313" key="9">
    <source>
        <dbReference type="EMBL" id="MBB5628060.1"/>
    </source>
</evidence>
<dbReference type="InterPro" id="IPR008979">
    <property type="entry name" value="Galactose-bd-like_sf"/>
</dbReference>
<keyword evidence="4" id="KW-0378">Hydrolase</keyword>
<evidence type="ECO:0000256" key="5">
    <source>
        <dbReference type="ARBA" id="ARBA00022833"/>
    </source>
</evidence>
<keyword evidence="3 7" id="KW-0732">Signal</keyword>
<comment type="caution">
    <text evidence="9">The sequence shown here is derived from an EMBL/GenBank/DDBJ whole genome shotgun (WGS) entry which is preliminary data.</text>
</comment>
<keyword evidence="1 9" id="KW-0645">Protease</keyword>
<dbReference type="Pfam" id="PF07504">
    <property type="entry name" value="FTP"/>
    <property type="match status" value="1"/>
</dbReference>
<dbReference type="PROSITE" id="PS51829">
    <property type="entry name" value="P_HOMO_B"/>
    <property type="match status" value="1"/>
</dbReference>
<dbReference type="PANTHER" id="PTHR33794">
    <property type="entry name" value="BACILLOLYSIN"/>
    <property type="match status" value="1"/>
</dbReference>
<keyword evidence="6 9" id="KW-0482">Metalloprotease</keyword>
<name>A0A7W9DS52_9ACTN</name>
<dbReference type="GO" id="GO:0004252">
    <property type="term" value="F:serine-type endopeptidase activity"/>
    <property type="evidence" value="ECO:0007669"/>
    <property type="project" value="InterPro"/>
</dbReference>
<feature type="chain" id="PRO_5039064233" evidence="7">
    <location>
        <begin position="20"/>
        <end position="738"/>
    </location>
</feature>
<dbReference type="PANTHER" id="PTHR33794:SF1">
    <property type="entry name" value="BACILLOLYSIN"/>
    <property type="match status" value="1"/>
</dbReference>
<proteinExistence type="predicted"/>
<feature type="signal peptide" evidence="7">
    <location>
        <begin position="1"/>
        <end position="19"/>
    </location>
</feature>
<dbReference type="CDD" id="cd09597">
    <property type="entry name" value="M4_TLP"/>
    <property type="match status" value="1"/>
</dbReference>
<dbReference type="InterPro" id="IPR050728">
    <property type="entry name" value="Zinc_Metalloprotease_M4"/>
</dbReference>
<keyword evidence="5" id="KW-0862">Zinc</keyword>
<evidence type="ECO:0000256" key="7">
    <source>
        <dbReference type="SAM" id="SignalP"/>
    </source>
</evidence>
<dbReference type="InterPro" id="IPR027268">
    <property type="entry name" value="Peptidase_M4/M1_CTD_sf"/>
</dbReference>
<evidence type="ECO:0000256" key="2">
    <source>
        <dbReference type="ARBA" id="ARBA00022723"/>
    </source>
</evidence>
<feature type="domain" description="P/Homo B" evidence="8">
    <location>
        <begin position="624"/>
        <end position="738"/>
    </location>
</feature>
<dbReference type="Gene3D" id="1.10.390.10">
    <property type="entry name" value="Neutral Protease Domain 2"/>
    <property type="match status" value="1"/>
</dbReference>
<accession>A0A7W9DS52</accession>
<dbReference type="SUPFAM" id="SSF55486">
    <property type="entry name" value="Metalloproteases ('zincins'), catalytic domain"/>
    <property type="match status" value="1"/>
</dbReference>
<dbReference type="GO" id="GO:0046872">
    <property type="term" value="F:metal ion binding"/>
    <property type="evidence" value="ECO:0007669"/>
    <property type="project" value="UniProtKB-KW"/>
</dbReference>
<evidence type="ECO:0000256" key="3">
    <source>
        <dbReference type="ARBA" id="ARBA00022729"/>
    </source>
</evidence>
<keyword evidence="2" id="KW-0479">Metal-binding</keyword>
<dbReference type="Proteomes" id="UP000588112">
    <property type="component" value="Unassembled WGS sequence"/>
</dbReference>
<evidence type="ECO:0000313" key="10">
    <source>
        <dbReference type="Proteomes" id="UP000588112"/>
    </source>
</evidence>
<organism evidence="9 10">
    <name type="scientific">Sphaerisporangium krabiense</name>
    <dbReference type="NCBI Taxonomy" id="763782"/>
    <lineage>
        <taxon>Bacteria</taxon>
        <taxon>Bacillati</taxon>
        <taxon>Actinomycetota</taxon>
        <taxon>Actinomycetes</taxon>
        <taxon>Streptosporangiales</taxon>
        <taxon>Streptosporangiaceae</taxon>
        <taxon>Sphaerisporangium</taxon>
    </lineage>
</organism>
<dbReference type="InterPro" id="IPR013856">
    <property type="entry name" value="Peptidase_M4_domain"/>
</dbReference>
<dbReference type="SUPFAM" id="SSF49785">
    <property type="entry name" value="Galactose-binding domain-like"/>
    <property type="match status" value="1"/>
</dbReference>
<evidence type="ECO:0000256" key="1">
    <source>
        <dbReference type="ARBA" id="ARBA00022670"/>
    </source>
</evidence>
<evidence type="ECO:0000259" key="8">
    <source>
        <dbReference type="PROSITE" id="PS51829"/>
    </source>
</evidence>